<evidence type="ECO:0000256" key="3">
    <source>
        <dbReference type="ARBA" id="ARBA00022448"/>
    </source>
</evidence>
<sequence length="169" mass="17971">MKTLLKEFKSFAVKGNVIDLAVGVIIGGAFGKIVSSIVNDLIMPPIGLLLGGMSFVDLYINLNDIDKSGTLADGTSVAKLSLAQAQQHGIPVIAYGQFINVVLDFLIVAASVFLMVKLLSKLKRTEEEKPAAPTEKECPYCLSSVPIKATRCKHCTSHLEPAAEAGVTI</sequence>
<dbReference type="Pfam" id="PF01741">
    <property type="entry name" value="MscL"/>
    <property type="match status" value="1"/>
</dbReference>
<dbReference type="InterPro" id="IPR019823">
    <property type="entry name" value="Mechanosensitive_channel_CS"/>
</dbReference>
<dbReference type="Proteomes" id="UP000609346">
    <property type="component" value="Unassembled WGS sequence"/>
</dbReference>
<keyword evidence="9 10" id="KW-0407">Ion channel</keyword>
<dbReference type="PROSITE" id="PS01327">
    <property type="entry name" value="MSCL"/>
    <property type="match status" value="1"/>
</dbReference>
<comment type="similarity">
    <text evidence="2 10">Belongs to the MscL family.</text>
</comment>
<evidence type="ECO:0000256" key="9">
    <source>
        <dbReference type="ARBA" id="ARBA00023303"/>
    </source>
</evidence>
<evidence type="ECO:0000256" key="10">
    <source>
        <dbReference type="HAMAP-Rule" id="MF_00115"/>
    </source>
</evidence>
<evidence type="ECO:0000256" key="5">
    <source>
        <dbReference type="ARBA" id="ARBA00022692"/>
    </source>
</evidence>
<keyword evidence="5 10" id="KW-0812">Transmembrane</keyword>
<comment type="caution">
    <text evidence="11">The sequence shown here is derived from an EMBL/GenBank/DDBJ whole genome shotgun (WGS) entry which is preliminary data.</text>
</comment>
<dbReference type="RefSeq" id="WP_191205471.1">
    <property type="nucleotide sequence ID" value="NZ_JACXZA010000005.1"/>
</dbReference>
<comment type="subunit">
    <text evidence="10">Homopentamer.</text>
</comment>
<keyword evidence="6 10" id="KW-1133">Transmembrane helix</keyword>
<evidence type="ECO:0000256" key="8">
    <source>
        <dbReference type="ARBA" id="ARBA00023136"/>
    </source>
</evidence>
<accession>A0ABR8N1W1</accession>
<dbReference type="PANTHER" id="PTHR30266">
    <property type="entry name" value="MECHANOSENSITIVE CHANNEL MSCL"/>
    <property type="match status" value="1"/>
</dbReference>
<gene>
    <name evidence="10 11" type="primary">mscL</name>
    <name evidence="11" type="ORF">H8B09_20675</name>
</gene>
<comment type="function">
    <text evidence="10">Channel that opens in response to stretch forces in the membrane lipid bilayer. May participate in the regulation of osmotic pressure changes within the cell.</text>
</comment>
<dbReference type="NCBIfam" id="NF010557">
    <property type="entry name" value="PRK13952.1"/>
    <property type="match status" value="1"/>
</dbReference>
<keyword evidence="3 10" id="KW-0813">Transport</keyword>
<dbReference type="InterPro" id="IPR036019">
    <property type="entry name" value="MscL_channel"/>
</dbReference>
<proteinExistence type="inferred from homology"/>
<dbReference type="InterPro" id="IPR037673">
    <property type="entry name" value="MSC/AndL"/>
</dbReference>
<evidence type="ECO:0000256" key="6">
    <source>
        <dbReference type="ARBA" id="ARBA00022989"/>
    </source>
</evidence>
<evidence type="ECO:0000256" key="1">
    <source>
        <dbReference type="ARBA" id="ARBA00004651"/>
    </source>
</evidence>
<feature type="transmembrane region" description="Helical" evidence="10">
    <location>
        <begin position="98"/>
        <end position="119"/>
    </location>
</feature>
<dbReference type="PANTHER" id="PTHR30266:SF2">
    <property type="entry name" value="LARGE-CONDUCTANCE MECHANOSENSITIVE CHANNEL"/>
    <property type="match status" value="1"/>
</dbReference>
<keyword evidence="4 10" id="KW-1003">Cell membrane</keyword>
<feature type="transmembrane region" description="Helical" evidence="10">
    <location>
        <begin position="12"/>
        <end position="34"/>
    </location>
</feature>
<evidence type="ECO:0000256" key="2">
    <source>
        <dbReference type="ARBA" id="ARBA00007254"/>
    </source>
</evidence>
<keyword evidence="8 10" id="KW-0472">Membrane</keyword>
<dbReference type="EMBL" id="JACXZA010000005">
    <property type="protein sequence ID" value="MBD3921195.1"/>
    <property type="molecule type" value="Genomic_DNA"/>
</dbReference>
<evidence type="ECO:0000313" key="11">
    <source>
        <dbReference type="EMBL" id="MBD3921195.1"/>
    </source>
</evidence>
<keyword evidence="12" id="KW-1185">Reference proteome</keyword>
<evidence type="ECO:0000256" key="7">
    <source>
        <dbReference type="ARBA" id="ARBA00023065"/>
    </source>
</evidence>
<dbReference type="HAMAP" id="MF_00115">
    <property type="entry name" value="MscL"/>
    <property type="match status" value="1"/>
</dbReference>
<dbReference type="Gene3D" id="1.10.1200.120">
    <property type="entry name" value="Large-conductance mechanosensitive channel, MscL, domain 1"/>
    <property type="match status" value="1"/>
</dbReference>
<comment type="subcellular location">
    <subcellularLocation>
        <location evidence="1 10">Cell membrane</location>
        <topology evidence="1 10">Multi-pass membrane protein</topology>
    </subcellularLocation>
</comment>
<reference evidence="11 12" key="1">
    <citation type="submission" date="2020-09" db="EMBL/GenBank/DDBJ databases">
        <title>Paenibacillus sp. strain PR3 16S rRNA gene Genome sequencing and assembly.</title>
        <authorList>
            <person name="Kim J."/>
        </authorList>
    </citation>
    <scope>NUCLEOTIDE SEQUENCE [LARGE SCALE GENOMIC DNA]</scope>
    <source>
        <strain evidence="11 12">PR3</strain>
    </source>
</reference>
<name>A0ABR8N1W1_9BACL</name>
<protein>
    <recommendedName>
        <fullName evidence="10">Large-conductance mechanosensitive channel</fullName>
    </recommendedName>
</protein>
<keyword evidence="7 10" id="KW-0406">Ion transport</keyword>
<organism evidence="11 12">
    <name type="scientific">Paenibacillus terricola</name>
    <dbReference type="NCBI Taxonomy" id="2763503"/>
    <lineage>
        <taxon>Bacteria</taxon>
        <taxon>Bacillati</taxon>
        <taxon>Bacillota</taxon>
        <taxon>Bacilli</taxon>
        <taxon>Bacillales</taxon>
        <taxon>Paenibacillaceae</taxon>
        <taxon>Paenibacillus</taxon>
    </lineage>
</organism>
<evidence type="ECO:0000313" key="12">
    <source>
        <dbReference type="Proteomes" id="UP000609346"/>
    </source>
</evidence>
<dbReference type="NCBIfam" id="TIGR00220">
    <property type="entry name" value="mscL"/>
    <property type="match status" value="1"/>
</dbReference>
<evidence type="ECO:0000256" key="4">
    <source>
        <dbReference type="ARBA" id="ARBA00022475"/>
    </source>
</evidence>
<dbReference type="SUPFAM" id="SSF81330">
    <property type="entry name" value="Gated mechanosensitive channel"/>
    <property type="match status" value="1"/>
</dbReference>
<dbReference type="InterPro" id="IPR001185">
    <property type="entry name" value="MS_channel"/>
</dbReference>